<dbReference type="RefSeq" id="WP_088908262.1">
    <property type="nucleotide sequence ID" value="NZ_CP018145.1"/>
</dbReference>
<proteinExistence type="predicted"/>
<keyword evidence="1" id="KW-0472">Membrane</keyword>
<dbReference type="KEGG" id="bfm:BP422_13715"/>
<evidence type="ECO:0000313" key="4">
    <source>
        <dbReference type="Proteomes" id="UP000197781"/>
    </source>
</evidence>
<feature type="transmembrane region" description="Helical" evidence="1">
    <location>
        <begin position="233"/>
        <end position="254"/>
    </location>
</feature>
<evidence type="ECO:0000313" key="3">
    <source>
        <dbReference type="EMBL" id="ASJ54523.1"/>
    </source>
</evidence>
<keyword evidence="1" id="KW-0812">Transmembrane</keyword>
<name>A0A220MHT2_9BACL</name>
<dbReference type="Pfam" id="PF14258">
    <property type="entry name" value="DUF4350"/>
    <property type="match status" value="1"/>
</dbReference>
<feature type="transmembrane region" description="Helical" evidence="1">
    <location>
        <begin position="7"/>
        <end position="26"/>
    </location>
</feature>
<dbReference type="EMBL" id="CP018145">
    <property type="protein sequence ID" value="ASJ54523.1"/>
    <property type="molecule type" value="Genomic_DNA"/>
</dbReference>
<protein>
    <recommendedName>
        <fullName evidence="2">DUF4350 domain-containing protein</fullName>
    </recommendedName>
</protein>
<feature type="domain" description="DUF4350" evidence="2">
    <location>
        <begin position="39"/>
        <end position="206"/>
    </location>
</feature>
<organism evidence="3 4">
    <name type="scientific">Brevibacillus formosus</name>
    <dbReference type="NCBI Taxonomy" id="54913"/>
    <lineage>
        <taxon>Bacteria</taxon>
        <taxon>Bacillati</taxon>
        <taxon>Bacillota</taxon>
        <taxon>Bacilli</taxon>
        <taxon>Bacillales</taxon>
        <taxon>Paenibacillaceae</taxon>
        <taxon>Brevibacillus</taxon>
    </lineage>
</organism>
<accession>A0A220MHT2</accession>
<evidence type="ECO:0000256" key="1">
    <source>
        <dbReference type="SAM" id="Phobius"/>
    </source>
</evidence>
<reference evidence="3 4" key="1">
    <citation type="submission" date="2016-11" db="EMBL/GenBank/DDBJ databases">
        <authorList>
            <person name="Jaros S."/>
            <person name="Januszkiewicz K."/>
            <person name="Wedrychowicz H."/>
        </authorList>
    </citation>
    <scope>NUCLEOTIDE SEQUENCE [LARGE SCALE GENOMIC DNA]</scope>
    <source>
        <strain evidence="3 4">NF2</strain>
    </source>
</reference>
<dbReference type="Proteomes" id="UP000197781">
    <property type="component" value="Chromosome"/>
</dbReference>
<dbReference type="InterPro" id="IPR025646">
    <property type="entry name" value="DUF4350"/>
</dbReference>
<dbReference type="AlphaFoldDB" id="A0A220MHT2"/>
<sequence>MDSLRTYRVGIAVATLLLVIVGWLIVKPTAEPLPPYLASSAQPSGIKAVLVLLEEKGKQVKEWRQPMRFLPTATGQAMLVVEPETLMPEEQIDILDWVSEGNDLILFHSRPEWEDLPFHTEYIRGKENQERNIQGPLVQGRFMAKAETLLRFLEDDDMEPLLYDDQGILGGRTQVGDGSVTFFLVPEWLTNQKIDRLSHFEAIWPYVQGDWSVLWVDEYHHGLQEKPGFLAIYPGWLIAACMQLGILLLLYVWWRGKRFGPVYTLREWTVRRGDETLLAVSSWYERRGLAKDALRHREAYMRQLLYDRWGVHQRADRVEILRYAKTRWTNQEVEKFAHLLERLEQAKNEGRYSPKSLLADSLLLDETTKRLEKE</sequence>
<gene>
    <name evidence="3" type="ORF">BP422_13715</name>
</gene>
<keyword evidence="1" id="KW-1133">Transmembrane helix</keyword>
<evidence type="ECO:0000259" key="2">
    <source>
        <dbReference type="Pfam" id="PF14258"/>
    </source>
</evidence>